<dbReference type="Proteomes" id="UP000740926">
    <property type="component" value="Unassembled WGS sequence"/>
</dbReference>
<reference evidence="1 2" key="1">
    <citation type="journal article" date="2020" name="Microb. Genom.">
        <title>Genetic diversity of clinical and environmental Mucorales isolates obtained from an investigation of mucormycosis cases among solid organ transplant recipients.</title>
        <authorList>
            <person name="Nguyen M.H."/>
            <person name="Kaul D."/>
            <person name="Muto C."/>
            <person name="Cheng S.J."/>
            <person name="Richter R.A."/>
            <person name="Bruno V.M."/>
            <person name="Liu G."/>
            <person name="Beyhan S."/>
            <person name="Sundermann A.J."/>
            <person name="Mounaud S."/>
            <person name="Pasculle A.W."/>
            <person name="Nierman W.C."/>
            <person name="Driscoll E."/>
            <person name="Cumbie R."/>
            <person name="Clancy C.J."/>
            <person name="Dupont C.L."/>
        </authorList>
    </citation>
    <scope>NUCLEOTIDE SEQUENCE [LARGE SCALE GENOMIC DNA]</scope>
    <source>
        <strain evidence="1 2">GL24</strain>
    </source>
</reference>
<evidence type="ECO:0000313" key="1">
    <source>
        <dbReference type="EMBL" id="KAG1536378.1"/>
    </source>
</evidence>
<protein>
    <submittedName>
        <fullName evidence="1">Uncharacterized protein</fullName>
    </submittedName>
</protein>
<dbReference type="EMBL" id="JAANIU010007908">
    <property type="protein sequence ID" value="KAG1536378.1"/>
    <property type="molecule type" value="Genomic_DNA"/>
</dbReference>
<accession>A0A9P7C573</accession>
<comment type="caution">
    <text evidence="1">The sequence shown here is derived from an EMBL/GenBank/DDBJ whole genome shotgun (WGS) entry which is preliminary data.</text>
</comment>
<proteinExistence type="predicted"/>
<gene>
    <name evidence="1" type="ORF">G6F50_015080</name>
</gene>
<organism evidence="1 2">
    <name type="scientific">Rhizopus delemar</name>
    <dbReference type="NCBI Taxonomy" id="936053"/>
    <lineage>
        <taxon>Eukaryota</taxon>
        <taxon>Fungi</taxon>
        <taxon>Fungi incertae sedis</taxon>
        <taxon>Mucoromycota</taxon>
        <taxon>Mucoromycotina</taxon>
        <taxon>Mucoromycetes</taxon>
        <taxon>Mucorales</taxon>
        <taxon>Mucorineae</taxon>
        <taxon>Rhizopodaceae</taxon>
        <taxon>Rhizopus</taxon>
    </lineage>
</organism>
<sequence length="190" mass="20625">MRTGAEAMRLVWSWQNPHWRKATFGVKVAGGAGWRTKAEKLTGRKGPADLAIPTHRPPQNDGRCIVRAGNDVASLLVKNFIQDANPGQRKARRQSHLRAFARVATWAKLQMLLCAARAKADIQRQRQARMLRYSSKTKERRMSLDLRVIAAALGALTGAGPVAGHAGEGVAVPRPRGLAGHPYAPEGGAE</sequence>
<keyword evidence="2" id="KW-1185">Reference proteome</keyword>
<evidence type="ECO:0000313" key="2">
    <source>
        <dbReference type="Proteomes" id="UP000740926"/>
    </source>
</evidence>
<dbReference type="AlphaFoldDB" id="A0A9P7C573"/>
<name>A0A9P7C573_9FUNG</name>